<feature type="non-terminal residue" evidence="1">
    <location>
        <position position="119"/>
    </location>
</feature>
<evidence type="ECO:0000313" key="2">
    <source>
        <dbReference type="Proteomes" id="UP000288086"/>
    </source>
</evidence>
<protein>
    <submittedName>
        <fullName evidence="1">Uncharacterized protein</fullName>
    </submittedName>
</protein>
<organism evidence="1 2">
    <name type="scientific">Candidatus Electrothrix communis</name>
    <dbReference type="NCBI Taxonomy" id="1859133"/>
    <lineage>
        <taxon>Bacteria</taxon>
        <taxon>Pseudomonadati</taxon>
        <taxon>Thermodesulfobacteriota</taxon>
        <taxon>Desulfobulbia</taxon>
        <taxon>Desulfobulbales</taxon>
        <taxon>Desulfobulbaceae</taxon>
        <taxon>Candidatus Electrothrix</taxon>
    </lineage>
</organism>
<dbReference type="EMBL" id="MTKP01000237">
    <property type="protein sequence ID" value="RWX47073.1"/>
    <property type="molecule type" value="Genomic_DNA"/>
</dbReference>
<dbReference type="Proteomes" id="UP000288086">
    <property type="component" value="Unassembled WGS sequence"/>
</dbReference>
<dbReference type="AlphaFoldDB" id="A0A3S3QT95"/>
<comment type="caution">
    <text evidence="1">The sequence shown here is derived from an EMBL/GenBank/DDBJ whole genome shotgun (WGS) entry which is preliminary data.</text>
</comment>
<reference evidence="1 2" key="1">
    <citation type="submission" date="2017-01" db="EMBL/GenBank/DDBJ databases">
        <title>The cable genome- insights into the physiology and evolution of filamentous bacteria capable of sulfide oxidation via long distance electron transfer.</title>
        <authorList>
            <person name="Schreiber L."/>
            <person name="Bjerg J.T."/>
            <person name="Boggild A."/>
            <person name="Van De Vossenberg J."/>
            <person name="Meysman F."/>
            <person name="Nielsen L.P."/>
            <person name="Schramm A."/>
            <person name="Kjeldsen K.U."/>
        </authorList>
    </citation>
    <scope>NUCLEOTIDE SEQUENCE [LARGE SCALE GENOMIC DNA]</scope>
    <source>
        <strain evidence="1">A1</strain>
    </source>
</reference>
<accession>A0A3S3QT95</accession>
<name>A0A3S3QT95_9BACT</name>
<gene>
    <name evidence="1" type="ORF">VT98_12371</name>
</gene>
<sequence length="119" mass="13843">MKDPDFSDNGEGAIDFSEILPDQFIVTDKEIDQELYEQFMTEQEWIDPQPDYTILVRQGKELLDSTMPISEKKIILAQLASWGTAEAYQLLRQYCARPDSALAEWSRIALYECRMRLES</sequence>
<proteinExistence type="predicted"/>
<keyword evidence="2" id="KW-1185">Reference proteome</keyword>
<evidence type="ECO:0000313" key="1">
    <source>
        <dbReference type="EMBL" id="RWX47073.1"/>
    </source>
</evidence>